<comment type="caution">
    <text evidence="2">The sequence shown here is derived from an EMBL/GenBank/DDBJ whole genome shotgun (WGS) entry which is preliminary data.</text>
</comment>
<dbReference type="Proteomes" id="UP001360953">
    <property type="component" value="Unassembled WGS sequence"/>
</dbReference>
<proteinExistence type="predicted"/>
<reference evidence="2 3" key="1">
    <citation type="submission" date="2024-04" db="EMBL/GenBank/DDBJ databases">
        <title>Phyllosticta paracitricarpa is synonymous to the EU quarantine fungus P. citricarpa based on phylogenomic analyses.</title>
        <authorList>
            <consortium name="Lawrence Berkeley National Laboratory"/>
            <person name="Van ingen-buijs V.A."/>
            <person name="Van westerhoven A.C."/>
            <person name="Haridas S."/>
            <person name="Skiadas P."/>
            <person name="Martin F."/>
            <person name="Groenewald J.Z."/>
            <person name="Crous P.W."/>
            <person name="Seidl M.F."/>
        </authorList>
    </citation>
    <scope>NUCLEOTIDE SEQUENCE [LARGE SCALE GENOMIC DNA]</scope>
    <source>
        <strain evidence="2 3">CPC 17464</strain>
    </source>
</reference>
<dbReference type="EMBL" id="JBBPEH010000007">
    <property type="protein sequence ID" value="KAK7535809.1"/>
    <property type="molecule type" value="Genomic_DNA"/>
</dbReference>
<protein>
    <submittedName>
        <fullName evidence="2">Uncharacterized protein</fullName>
    </submittedName>
</protein>
<evidence type="ECO:0000313" key="2">
    <source>
        <dbReference type="EMBL" id="KAK7535809.1"/>
    </source>
</evidence>
<dbReference type="RefSeq" id="XP_066654225.1">
    <property type="nucleotide sequence ID" value="XM_066802554.1"/>
</dbReference>
<keyword evidence="3" id="KW-1185">Reference proteome</keyword>
<organism evidence="2 3">
    <name type="scientific">Phyllosticta citribraziliensis</name>
    <dbReference type="NCBI Taxonomy" id="989973"/>
    <lineage>
        <taxon>Eukaryota</taxon>
        <taxon>Fungi</taxon>
        <taxon>Dikarya</taxon>
        <taxon>Ascomycota</taxon>
        <taxon>Pezizomycotina</taxon>
        <taxon>Dothideomycetes</taxon>
        <taxon>Dothideomycetes incertae sedis</taxon>
        <taxon>Botryosphaeriales</taxon>
        <taxon>Phyllostictaceae</taxon>
        <taxon>Phyllosticta</taxon>
    </lineage>
</organism>
<name>A0ABR1LKV5_9PEZI</name>
<evidence type="ECO:0000313" key="3">
    <source>
        <dbReference type="Proteomes" id="UP001360953"/>
    </source>
</evidence>
<accession>A0ABR1LKV5</accession>
<dbReference type="GeneID" id="92035460"/>
<feature type="region of interest" description="Disordered" evidence="1">
    <location>
        <begin position="582"/>
        <end position="636"/>
    </location>
</feature>
<evidence type="ECO:0000256" key="1">
    <source>
        <dbReference type="SAM" id="MobiDB-lite"/>
    </source>
</evidence>
<gene>
    <name evidence="2" type="ORF">J3D65DRAFT_659028</name>
</gene>
<sequence>MSRSSSSFASDPHSIQSFGRFLAKFCADRTSFATTRASPRPSADQPDSIGERHLWSLVLRFTVATFLFSKSSVHTLLFSNMEETVAFDATTVPGQPKTTQIHKSMWQMFFAEGLSLCSSEDATMPYGRINRVRLDHRFNKYENEASVAAYLLFMDQAAFRQFMLSYPILDAFRTWKEHGGFNTRIEDAFELLRGASNSEDIFPPSMEEIVKKYRRPQNDEIPEDNKFDFCPIRSRWSYRKNIREDWLLAALLRHLVQCMGDALSCTPDEEKVKLQKIANSKFADSLGLQTPITHQITDVIQPVWGPFETFGEEPFEEYNRAYMVLRRLMHVVQTDGLWAFEFLCDQPFRSCITPRDAIPWWMLGPKSPGALEQPLPVPVELPSCNYRIRISQHGSIMEQQLQKHEEAFLKPRGLRLPRSDEIIRCQADPRLFEERDDFLDALRMQLNLAKMRVSFSAVRLYLRNQGRSDIYGQQLWETWSEIQACMAKSSDGVFEYMLKVLPREVDGSLHSQTSPLALSSLIRVRQDPCRSEYKRRVEEFVRAIWETRSVGCDVDGKICRSNESKAHPERYLEHVKAGITQQSRKRYCGNRPGEVEEELPQSQPPPTHHRSTSTPLTACNPQRSHQKSQGRSRQTLLSPTSSAFALVKSCLGATCATFTGIQAPRYILQCLLKLIALAGQVQVNSAPWRSLYPPGLPPAPATTPENSSADHSLLKASAARNSISAVSPTRINPRDLSIRFTQYRNESAVSAYVLSSDVGKFRRFLLSYPVLDAFCVWKKEGGLNTDIEAALKLLDRTQPLDEAFPVEIHAIFAKYGKQFDENGESVEDFDFWDEHDTHGRQIHVLASVLRHPVVCSGPIIENGDKYHPFAFQFFQPIANGEFRNSTGRSIPVLHDHTKPHSFNRQPISVADVPFWMRSIGNTMVQLQDLVIRKSPGDPPQIYTLRCASKTSAYSTLLERLAASLEAHDYLELPDEFPVPCQPDPGDFETIGQFLNAVAAQLNLAKLGLQFHTVHLLLEDDFKTQLHPNTGNRTWPEIQELIASEPSAEFEYTLRPLGHD</sequence>